<feature type="region of interest" description="Disordered" evidence="1">
    <location>
        <begin position="127"/>
        <end position="146"/>
    </location>
</feature>
<keyword evidence="2" id="KW-0812">Transmembrane</keyword>
<gene>
    <name evidence="3" type="ORF">KGD84_20045</name>
</gene>
<keyword evidence="4" id="KW-1185">Reference proteome</keyword>
<dbReference type="Proteomes" id="UP000676079">
    <property type="component" value="Chromosome"/>
</dbReference>
<dbReference type="RefSeq" id="WP_220561965.1">
    <property type="nucleotide sequence ID" value="NZ_CP074133.1"/>
</dbReference>
<name>A0ABX8BK23_9ACTN</name>
<evidence type="ECO:0000313" key="3">
    <source>
        <dbReference type="EMBL" id="QUX20768.1"/>
    </source>
</evidence>
<accession>A0ABX8BK23</accession>
<evidence type="ECO:0000256" key="2">
    <source>
        <dbReference type="SAM" id="Phobius"/>
    </source>
</evidence>
<reference evidence="3 4" key="1">
    <citation type="submission" date="2021-05" db="EMBL/GenBank/DDBJ databases">
        <title>Direct Submission.</title>
        <authorList>
            <person name="Li K."/>
            <person name="Gao J."/>
        </authorList>
    </citation>
    <scope>NUCLEOTIDE SEQUENCE [LARGE SCALE GENOMIC DNA]</scope>
    <source>
        <strain evidence="3 4">Mg02</strain>
    </source>
</reference>
<keyword evidence="2" id="KW-0472">Membrane</keyword>
<feature type="region of interest" description="Disordered" evidence="1">
    <location>
        <begin position="56"/>
        <end position="113"/>
    </location>
</feature>
<evidence type="ECO:0000313" key="4">
    <source>
        <dbReference type="Proteomes" id="UP000676079"/>
    </source>
</evidence>
<protein>
    <recommendedName>
        <fullName evidence="5">Secreted protein</fullName>
    </recommendedName>
</protein>
<organism evidence="3 4">
    <name type="scientific">Nocardiopsis changdeensis</name>
    <dbReference type="NCBI Taxonomy" id="2831969"/>
    <lineage>
        <taxon>Bacteria</taxon>
        <taxon>Bacillati</taxon>
        <taxon>Actinomycetota</taxon>
        <taxon>Actinomycetes</taxon>
        <taxon>Streptosporangiales</taxon>
        <taxon>Nocardiopsidaceae</taxon>
        <taxon>Nocardiopsis</taxon>
    </lineage>
</organism>
<dbReference type="EMBL" id="CP074133">
    <property type="protein sequence ID" value="QUX20768.1"/>
    <property type="molecule type" value="Genomic_DNA"/>
</dbReference>
<proteinExistence type="predicted"/>
<evidence type="ECO:0008006" key="5">
    <source>
        <dbReference type="Google" id="ProtNLM"/>
    </source>
</evidence>
<sequence length="172" mass="18296">MITTCTSQEMTVEHPTTGRHRRPCTGMPARVWALAAALLATALTALFVPRRADRKPHPFPAASEHKDVPGCGDLLAAPPGSPDRNTRPAGASDASARWGQAFTGPSDLTDTDPDRIAGALVRPYLDLVPRPRPAEPEDYPAAPPATDQGEFVELADRIRAYLALNPGVGEVS</sequence>
<feature type="region of interest" description="Disordered" evidence="1">
    <location>
        <begin position="1"/>
        <end position="23"/>
    </location>
</feature>
<feature type="compositionally biased region" description="Polar residues" evidence="1">
    <location>
        <begin position="1"/>
        <end position="10"/>
    </location>
</feature>
<evidence type="ECO:0000256" key="1">
    <source>
        <dbReference type="SAM" id="MobiDB-lite"/>
    </source>
</evidence>
<keyword evidence="2" id="KW-1133">Transmembrane helix</keyword>
<feature type="transmembrane region" description="Helical" evidence="2">
    <location>
        <begin position="29"/>
        <end position="48"/>
    </location>
</feature>